<feature type="transmembrane region" description="Helical" evidence="1">
    <location>
        <begin position="51"/>
        <end position="71"/>
    </location>
</feature>
<keyword evidence="1" id="KW-1133">Transmembrane helix</keyword>
<keyword evidence="1" id="KW-0812">Transmembrane</keyword>
<reference evidence="3" key="1">
    <citation type="journal article" date="2019" name="Int. J. Syst. Evol. Microbiol.">
        <title>The Global Catalogue of Microorganisms (GCM) 10K type strain sequencing project: providing services to taxonomists for standard genome sequencing and annotation.</title>
        <authorList>
            <consortium name="The Broad Institute Genomics Platform"/>
            <consortium name="The Broad Institute Genome Sequencing Center for Infectious Disease"/>
            <person name="Wu L."/>
            <person name="Ma J."/>
        </authorList>
    </citation>
    <scope>NUCLEOTIDE SEQUENCE [LARGE SCALE GENOMIC DNA]</scope>
    <source>
        <strain evidence="3">KCTC 52165</strain>
    </source>
</reference>
<sequence>MLRIYAIALIWICGGFIYVGNMARWARERPEVLDAELRDCFAGIGRGDPAAMVAVLLFVTIWPAIFLATTLKARCHL</sequence>
<keyword evidence="3" id="KW-1185">Reference proteome</keyword>
<evidence type="ECO:0000313" key="2">
    <source>
        <dbReference type="EMBL" id="MFC3208347.1"/>
    </source>
</evidence>
<dbReference type="RefSeq" id="WP_378223508.1">
    <property type="nucleotide sequence ID" value="NZ_JBHRTK010000022.1"/>
</dbReference>
<keyword evidence="1" id="KW-0472">Membrane</keyword>
<name>A0ABV7KK50_9HYPH</name>
<evidence type="ECO:0000313" key="3">
    <source>
        <dbReference type="Proteomes" id="UP001595583"/>
    </source>
</evidence>
<protein>
    <submittedName>
        <fullName evidence="2">Uncharacterized protein</fullName>
    </submittedName>
</protein>
<accession>A0ABV7KK50</accession>
<evidence type="ECO:0000256" key="1">
    <source>
        <dbReference type="SAM" id="Phobius"/>
    </source>
</evidence>
<dbReference type="Proteomes" id="UP001595583">
    <property type="component" value="Unassembled WGS sequence"/>
</dbReference>
<gene>
    <name evidence="2" type="ORF">ACFOHJ_19160</name>
</gene>
<dbReference type="EMBL" id="JBHRTK010000022">
    <property type="protein sequence ID" value="MFC3208347.1"/>
    <property type="molecule type" value="Genomic_DNA"/>
</dbReference>
<proteinExistence type="predicted"/>
<comment type="caution">
    <text evidence="2">The sequence shown here is derived from an EMBL/GenBank/DDBJ whole genome shotgun (WGS) entry which is preliminary data.</text>
</comment>
<feature type="transmembrane region" description="Helical" evidence="1">
    <location>
        <begin position="7"/>
        <end position="26"/>
    </location>
</feature>
<organism evidence="2 3">
    <name type="scientific">Aquamicrobium soli</name>
    <dbReference type="NCBI Taxonomy" id="1811518"/>
    <lineage>
        <taxon>Bacteria</taxon>
        <taxon>Pseudomonadati</taxon>
        <taxon>Pseudomonadota</taxon>
        <taxon>Alphaproteobacteria</taxon>
        <taxon>Hyphomicrobiales</taxon>
        <taxon>Phyllobacteriaceae</taxon>
        <taxon>Aquamicrobium</taxon>
    </lineage>
</organism>